<evidence type="ECO:0000259" key="2">
    <source>
        <dbReference type="PROSITE" id="PS50110"/>
    </source>
</evidence>
<evidence type="ECO:0000313" key="3">
    <source>
        <dbReference type="EMBL" id="MBL3675516.1"/>
    </source>
</evidence>
<organism evidence="3 4">
    <name type="scientific">Paracoccus aerius</name>
    <dbReference type="NCBI Taxonomy" id="1915382"/>
    <lineage>
        <taxon>Bacteria</taxon>
        <taxon>Pseudomonadati</taxon>
        <taxon>Pseudomonadota</taxon>
        <taxon>Alphaproteobacteria</taxon>
        <taxon>Rhodobacterales</taxon>
        <taxon>Paracoccaceae</taxon>
        <taxon>Paracoccus</taxon>
    </lineage>
</organism>
<protein>
    <recommendedName>
        <fullName evidence="2">Response regulatory domain-containing protein</fullName>
    </recommendedName>
</protein>
<dbReference type="Proteomes" id="UP000644749">
    <property type="component" value="Unassembled WGS sequence"/>
</dbReference>
<dbReference type="InterPro" id="IPR001789">
    <property type="entry name" value="Sig_transdc_resp-reg_receiver"/>
</dbReference>
<dbReference type="PROSITE" id="PS50110">
    <property type="entry name" value="RESPONSE_REGULATORY"/>
    <property type="match status" value="1"/>
</dbReference>
<name>A0ABS1S9U7_9RHOB</name>
<evidence type="ECO:0000313" key="4">
    <source>
        <dbReference type="Proteomes" id="UP000644749"/>
    </source>
</evidence>
<dbReference type="SMART" id="SM00448">
    <property type="entry name" value="REC"/>
    <property type="match status" value="1"/>
</dbReference>
<dbReference type="Pfam" id="PF00072">
    <property type="entry name" value="Response_reg"/>
    <property type="match status" value="1"/>
</dbReference>
<keyword evidence="1" id="KW-0597">Phosphoprotein</keyword>
<dbReference type="RefSeq" id="WP_191312804.1">
    <property type="nucleotide sequence ID" value="NZ_BNCL01000032.1"/>
</dbReference>
<accession>A0ABS1S9U7</accession>
<keyword evidence="4" id="KW-1185">Reference proteome</keyword>
<sequence>MSDTFPQRLPDDRVSVLVVEDEMIIALDVQMMLEDNGYRVLGPAGSVDGALRLLDELCPDVAVLDGNLRGRPIIPVARRLRSLEIPFVLSSAYDIFPFDGSEILEGAENIRKPVSEGRLLAALQRALS</sequence>
<feature type="modified residue" description="4-aspartylphosphate" evidence="1">
    <location>
        <position position="65"/>
    </location>
</feature>
<comment type="caution">
    <text evidence="3">The sequence shown here is derived from an EMBL/GenBank/DDBJ whole genome shotgun (WGS) entry which is preliminary data.</text>
</comment>
<dbReference type="SUPFAM" id="SSF52172">
    <property type="entry name" value="CheY-like"/>
    <property type="match status" value="1"/>
</dbReference>
<dbReference type="Gene3D" id="3.40.50.2300">
    <property type="match status" value="1"/>
</dbReference>
<gene>
    <name evidence="3" type="ORF">JL111_18765</name>
</gene>
<feature type="domain" description="Response regulatory" evidence="2">
    <location>
        <begin position="15"/>
        <end position="127"/>
    </location>
</feature>
<proteinExistence type="predicted"/>
<reference evidence="3 4" key="1">
    <citation type="submission" date="2021-01" db="EMBL/GenBank/DDBJ databases">
        <title>011410 draft genome.</title>
        <authorList>
            <person name="Lang L."/>
        </authorList>
    </citation>
    <scope>NUCLEOTIDE SEQUENCE [LARGE SCALE GENOMIC DNA]</scope>
    <source>
        <strain evidence="3 4">KCTC 42845</strain>
    </source>
</reference>
<evidence type="ECO:0000256" key="1">
    <source>
        <dbReference type="PROSITE-ProRule" id="PRU00169"/>
    </source>
</evidence>
<dbReference type="EMBL" id="JAESHT010000028">
    <property type="protein sequence ID" value="MBL3675516.1"/>
    <property type="molecule type" value="Genomic_DNA"/>
</dbReference>
<dbReference type="InterPro" id="IPR011006">
    <property type="entry name" value="CheY-like_superfamily"/>
</dbReference>